<sequence length="360" mass="39019">MAWPWGCLLAISLAGCASASLRIAALVTGHCDDDAHVCDERAWSSVAAHVFAPMASVAALDVFLCTSGTDAAWRAGVAAALAQNATLRRVDVYGAEPVGRDKYQQAQFYHRRDCYARGPGPGADWYAQLRPDFVYFAPLFRGGWPFDGDRAVYGRIFTAATTCGPWAALGGWRLTAAHLSTGWWDPCRATINVNARTPFGVLRVSVDDQVAVVAGAAAPAYFVAMVDEDRKAWFSSDVRHPVHRQVVPLDKSVAKGTPEGFYTWGLFRGELDWRPLAVEGRLSRMVAGRACQTCSLSFPPETDAGLRSRACGCSMPRADAAAPLACARDGCAAVVNLTTGERLAKRRPRVWSRNDRNRPP</sequence>
<reference evidence="2 3" key="1">
    <citation type="submission" date="2024-03" db="EMBL/GenBank/DDBJ databases">
        <title>Aureococcus anophagefferens CCMP1851 and Kratosvirus quantuckense: Draft genome of a second virus-susceptible host strain in the model system.</title>
        <authorList>
            <person name="Chase E."/>
            <person name="Truchon A.R."/>
            <person name="Schepens W."/>
            <person name="Wilhelm S.W."/>
        </authorList>
    </citation>
    <scope>NUCLEOTIDE SEQUENCE [LARGE SCALE GENOMIC DNA]</scope>
    <source>
        <strain evidence="2 3">CCMP1851</strain>
    </source>
</reference>
<proteinExistence type="predicted"/>
<feature type="signal peptide" evidence="1">
    <location>
        <begin position="1"/>
        <end position="19"/>
    </location>
</feature>
<organism evidence="2 3">
    <name type="scientific">Aureococcus anophagefferens</name>
    <name type="common">Harmful bloom alga</name>
    <dbReference type="NCBI Taxonomy" id="44056"/>
    <lineage>
        <taxon>Eukaryota</taxon>
        <taxon>Sar</taxon>
        <taxon>Stramenopiles</taxon>
        <taxon>Ochrophyta</taxon>
        <taxon>Pelagophyceae</taxon>
        <taxon>Pelagomonadales</taxon>
        <taxon>Pelagomonadaceae</taxon>
        <taxon>Aureococcus</taxon>
    </lineage>
</organism>
<gene>
    <name evidence="2" type="ORF">SO694_0049700</name>
</gene>
<evidence type="ECO:0000313" key="3">
    <source>
        <dbReference type="Proteomes" id="UP001363151"/>
    </source>
</evidence>
<dbReference type="EMBL" id="JBBJCI010000390">
    <property type="protein sequence ID" value="KAK7231585.1"/>
    <property type="molecule type" value="Genomic_DNA"/>
</dbReference>
<name>A0ABR1FIQ9_AURAN</name>
<evidence type="ECO:0000256" key="1">
    <source>
        <dbReference type="SAM" id="SignalP"/>
    </source>
</evidence>
<keyword evidence="1" id="KW-0732">Signal</keyword>
<accession>A0ABR1FIQ9</accession>
<keyword evidence="3" id="KW-1185">Reference proteome</keyword>
<feature type="chain" id="PRO_5045869617" evidence="1">
    <location>
        <begin position="20"/>
        <end position="360"/>
    </location>
</feature>
<dbReference type="Proteomes" id="UP001363151">
    <property type="component" value="Unassembled WGS sequence"/>
</dbReference>
<comment type="caution">
    <text evidence="2">The sequence shown here is derived from an EMBL/GenBank/DDBJ whole genome shotgun (WGS) entry which is preliminary data.</text>
</comment>
<protein>
    <submittedName>
        <fullName evidence="2">Uncharacterized protein</fullName>
    </submittedName>
</protein>
<evidence type="ECO:0000313" key="2">
    <source>
        <dbReference type="EMBL" id="KAK7231585.1"/>
    </source>
</evidence>